<evidence type="ECO:0000313" key="3">
    <source>
        <dbReference type="Proteomes" id="UP001321763"/>
    </source>
</evidence>
<feature type="domain" description="Actin-like protein N-terminal" evidence="1">
    <location>
        <begin position="12"/>
        <end position="160"/>
    </location>
</feature>
<gene>
    <name evidence="2" type="ORF">K234311028_p10400</name>
</gene>
<dbReference type="InterPro" id="IPR040607">
    <property type="entry name" value="ALP_N"/>
</dbReference>
<sequence length="329" mass="36955">MENIINEYVMTLDAGKYETKLIGKNKKGTTEDIKRVIFKTKIYNLEDGYIDIEGNSHKIELDGKEYLIGEQGVEDSSETSKTNLIHKLAAYTAITQVLDSNKNNKVQLVLACPLSVLRNAKAKEEYRDYIKGNGEITVKVNDKEYSFEITDITIKAEGSGVLFLEQENFKNKNVAVIDFGGLNMGFSLYRNCVVNPSERFIEEHGVKDLIIRVGDALTDLNNGNLITNEQAESALNNGYMKKGGEIDTESSTVIKKVKEKFLKDAIKLIEKRGFKLDQLDSLIFIGGTTQKLKEQISKTYPNNSIITNNSQWTTCEGLYKVAVAKYCIQ</sequence>
<dbReference type="AlphaFoldDB" id="A0ABC8EH32"/>
<evidence type="ECO:0000259" key="1">
    <source>
        <dbReference type="Pfam" id="PF17989"/>
    </source>
</evidence>
<dbReference type="RefSeq" id="WP_193353685.1">
    <property type="nucleotide sequence ID" value="NZ_AP026807.1"/>
</dbReference>
<dbReference type="Proteomes" id="UP001321763">
    <property type="component" value="Plasmid pKHSU-234311-028-1"/>
</dbReference>
<organism evidence="2 3">
    <name type="scientific">Clostridium tetani</name>
    <dbReference type="NCBI Taxonomy" id="1513"/>
    <lineage>
        <taxon>Bacteria</taxon>
        <taxon>Bacillati</taxon>
        <taxon>Bacillota</taxon>
        <taxon>Clostridia</taxon>
        <taxon>Eubacteriales</taxon>
        <taxon>Clostridiaceae</taxon>
        <taxon>Clostridium</taxon>
    </lineage>
</organism>
<dbReference type="CDD" id="cd24026">
    <property type="entry name" value="ASKHA_NBD_ParM_Alp12-like"/>
    <property type="match status" value="1"/>
</dbReference>
<dbReference type="SUPFAM" id="SSF53067">
    <property type="entry name" value="Actin-like ATPase domain"/>
    <property type="match status" value="2"/>
</dbReference>
<dbReference type="Pfam" id="PF17989">
    <property type="entry name" value="ALP_N"/>
    <property type="match status" value="1"/>
</dbReference>
<dbReference type="EMBL" id="AP026819">
    <property type="protein sequence ID" value="BDR82481.1"/>
    <property type="molecule type" value="Genomic_DNA"/>
</dbReference>
<protein>
    <recommendedName>
        <fullName evidence="1">Actin-like protein N-terminal domain-containing protein</fullName>
    </recommendedName>
</protein>
<dbReference type="InterPro" id="IPR043129">
    <property type="entry name" value="ATPase_NBD"/>
</dbReference>
<geneLocation type="plasmid" evidence="2 3">
    <name>pKHSU-234311-028-1</name>
</geneLocation>
<reference evidence="2 3" key="1">
    <citation type="submission" date="2022-09" db="EMBL/GenBank/DDBJ databases">
        <title>complete genome sequences of Clostridium tetani str. KHSU-234311-028 isolated from soil.</title>
        <authorList>
            <person name="Sekizuka T."/>
            <person name="Shitada C."/>
            <person name="Takahashi M."/>
            <person name="Kuroda M."/>
        </authorList>
    </citation>
    <scope>NUCLEOTIDE SEQUENCE [LARGE SCALE GENOMIC DNA]</scope>
    <source>
        <strain evidence="2 3">KHSU-234311-028</strain>
        <plasmid evidence="2 3">pKHSU-234311-028-1</plasmid>
    </source>
</reference>
<proteinExistence type="predicted"/>
<keyword evidence="2" id="KW-0614">Plasmid</keyword>
<dbReference type="Gene3D" id="3.30.420.40">
    <property type="match status" value="1"/>
</dbReference>
<name>A0ABC8EH32_CLOTA</name>
<accession>A0ABC8EH32</accession>
<evidence type="ECO:0000313" key="2">
    <source>
        <dbReference type="EMBL" id="BDR82481.1"/>
    </source>
</evidence>